<comment type="caution">
    <text evidence="1">The sequence shown here is derived from an EMBL/GenBank/DDBJ whole genome shotgun (WGS) entry which is preliminary data.</text>
</comment>
<name>A0A023DAW2_9BACL</name>
<organism evidence="1 2">
    <name type="scientific">Parageobacillus caldoxylosilyticus NBRC 107762</name>
    <dbReference type="NCBI Taxonomy" id="1220594"/>
    <lineage>
        <taxon>Bacteria</taxon>
        <taxon>Bacillati</taxon>
        <taxon>Bacillota</taxon>
        <taxon>Bacilli</taxon>
        <taxon>Bacillales</taxon>
        <taxon>Anoxybacillaceae</taxon>
        <taxon>Saccharococcus</taxon>
    </lineage>
</organism>
<protein>
    <recommendedName>
        <fullName evidence="3">YwgA family protein</fullName>
    </recommendedName>
</protein>
<evidence type="ECO:0008006" key="3">
    <source>
        <dbReference type="Google" id="ProtNLM"/>
    </source>
</evidence>
<dbReference type="AlphaFoldDB" id="A0A023DAW2"/>
<dbReference type="RefSeq" id="WP_042406853.1">
    <property type="nucleotide sequence ID" value="NZ_BAWO01000004.1"/>
</dbReference>
<keyword evidence="2" id="KW-1185">Reference proteome</keyword>
<accession>A0A023DAW2</accession>
<evidence type="ECO:0000313" key="2">
    <source>
        <dbReference type="Proteomes" id="UP000023561"/>
    </source>
</evidence>
<evidence type="ECO:0000313" key="1">
    <source>
        <dbReference type="EMBL" id="GAJ38454.1"/>
    </source>
</evidence>
<dbReference type="EMBL" id="BAWO01000004">
    <property type="protein sequence ID" value="GAJ38454.1"/>
    <property type="molecule type" value="Genomic_DNA"/>
</dbReference>
<dbReference type="Proteomes" id="UP000023561">
    <property type="component" value="Unassembled WGS sequence"/>
</dbReference>
<sequence>MFTEHAKVMKALAAAGEIVGRKKLQKMIYIAKKLQFPFYEKFNFHFYGPYSEELTCRIEELCDLGFLHEMKEKKGGYFQYRYTLTEAGIQFLNHYDLDMPYLRECMQDMNEQNSRFLELVSTVLYFEHLPKEEVKEKVFLLKSKQRYTEEEVEQAYNYIEQLRAKVKNEVRA</sequence>
<reference evidence="1 2" key="1">
    <citation type="submission" date="2014-04" db="EMBL/GenBank/DDBJ databases">
        <title>Whole genome shotgun sequence of Geobacillus caldoxylosilyticus NBRC 107762.</title>
        <authorList>
            <person name="Hosoyama A."/>
            <person name="Hosoyama Y."/>
            <person name="Katano-Makiyama Y."/>
            <person name="Tsuchikane K."/>
            <person name="Ohji S."/>
            <person name="Ichikawa N."/>
            <person name="Yamazoe A."/>
            <person name="Fujita N."/>
        </authorList>
    </citation>
    <scope>NUCLEOTIDE SEQUENCE [LARGE SCALE GENOMIC DNA]</scope>
    <source>
        <strain evidence="1 2">NBRC 107762</strain>
    </source>
</reference>
<gene>
    <name evidence="1" type="ORF">GCA01S_004_00540</name>
</gene>
<proteinExistence type="predicted"/>
<dbReference type="OrthoDB" id="5507947at2"/>